<dbReference type="Pfam" id="PF00884">
    <property type="entry name" value="Sulfatase"/>
    <property type="match status" value="1"/>
</dbReference>
<name>A0A1Q2HQG7_9BACT</name>
<sequence length="488" mass="54950">MNHKKSFKNRSGLNRRTFLKSAAGAAFAGAGIKGLSSYAQAASNSYFGNTEGSLPNIVFIMADDLGYGELGCYGQEKIKTPNIDKLASEGMRFTQAYAGSSVCAPSRSSLLTGFHNGHNRIRDNLPHGVFLRPDDVTVAEVLQQAGYYTGCVGKWGVGNPGSWGVPEHQGFDYFYGHKNQDQAHFYYPDYLWENDKVKLLQEMEIVNEVGKMVGNRGGENRFYTHDLFTKKALQFIDRKHKSPLFLYLPYTIPHFSDYPAGTPEHFIVPDDKPYSEKGWTQIQKNYAAMITRMDKDVGKIIERLRKYGLESNTLAIFTSDNGPYGGAPIDFFNSQGPFRGKKRDLYEGGIRVPFIAKWPGVIKPGTKSEHIIAFWDILPTLAETAGLKPPGNIDGISFLPVLKGKPQKEHDYLFWDYGHVRKTYKAALRTGKWKGVFQTGRPPELYNLKKDKGEKINIAKQHPEIVQKIRALINKARKSTENYPNREL</sequence>
<keyword evidence="4" id="KW-0106">Calcium</keyword>
<dbReference type="Gene3D" id="3.40.720.10">
    <property type="entry name" value="Alkaline Phosphatase, subunit A"/>
    <property type="match status" value="1"/>
</dbReference>
<evidence type="ECO:0000259" key="5">
    <source>
        <dbReference type="Pfam" id="PF00884"/>
    </source>
</evidence>
<dbReference type="STRING" id="1940790.L21SP3_01498"/>
<protein>
    <submittedName>
        <fullName evidence="6">Arylsulfatase</fullName>
        <ecNumber evidence="6">3.1.6.1</ecNumber>
    </submittedName>
</protein>
<dbReference type="OrthoDB" id="9783154at2"/>
<proteinExistence type="inferred from homology"/>
<evidence type="ECO:0000313" key="7">
    <source>
        <dbReference type="Proteomes" id="UP000188273"/>
    </source>
</evidence>
<feature type="domain" description="Sulfatase N-terminal" evidence="5">
    <location>
        <begin position="55"/>
        <end position="386"/>
    </location>
</feature>
<dbReference type="RefSeq" id="WP_077540263.1">
    <property type="nucleotide sequence ID" value="NZ_CP019633.1"/>
</dbReference>
<evidence type="ECO:0000256" key="4">
    <source>
        <dbReference type="ARBA" id="ARBA00022837"/>
    </source>
</evidence>
<dbReference type="Proteomes" id="UP000188273">
    <property type="component" value="Chromosome"/>
</dbReference>
<dbReference type="GO" id="GO:0004065">
    <property type="term" value="F:arylsulfatase activity"/>
    <property type="evidence" value="ECO:0007669"/>
    <property type="project" value="UniProtKB-EC"/>
</dbReference>
<dbReference type="EMBL" id="CP019633">
    <property type="protein sequence ID" value="AQQ09688.1"/>
    <property type="molecule type" value="Genomic_DNA"/>
</dbReference>
<accession>A0A1Q2HQG7</accession>
<dbReference type="PROSITE" id="PS51318">
    <property type="entry name" value="TAT"/>
    <property type="match status" value="1"/>
</dbReference>
<dbReference type="InterPro" id="IPR050738">
    <property type="entry name" value="Sulfatase"/>
</dbReference>
<evidence type="ECO:0000256" key="2">
    <source>
        <dbReference type="ARBA" id="ARBA00022723"/>
    </source>
</evidence>
<dbReference type="InterPro" id="IPR006311">
    <property type="entry name" value="TAT_signal"/>
</dbReference>
<dbReference type="CDD" id="cd16145">
    <property type="entry name" value="ARS_like"/>
    <property type="match status" value="1"/>
</dbReference>
<dbReference type="InterPro" id="IPR024607">
    <property type="entry name" value="Sulfatase_CS"/>
</dbReference>
<dbReference type="PANTHER" id="PTHR42693">
    <property type="entry name" value="ARYLSULFATASE FAMILY MEMBER"/>
    <property type="match status" value="1"/>
</dbReference>
<evidence type="ECO:0000256" key="1">
    <source>
        <dbReference type="ARBA" id="ARBA00008779"/>
    </source>
</evidence>
<reference evidence="7" key="1">
    <citation type="submission" date="2017-02" db="EMBL/GenBank/DDBJ databases">
        <title>Comparative genomics and description of representatives of a novel lineage of planctomycetes thriving in anoxic sediments.</title>
        <authorList>
            <person name="Spring S."/>
            <person name="Bunk B."/>
            <person name="Sproer C."/>
            <person name="Klenk H.-P."/>
        </authorList>
    </citation>
    <scope>NUCLEOTIDE SEQUENCE [LARGE SCALE GENOMIC DNA]</scope>
    <source>
        <strain evidence="7">L21-RPul-D3</strain>
    </source>
</reference>
<dbReference type="InterPro" id="IPR017850">
    <property type="entry name" value="Alkaline_phosphatase_core_sf"/>
</dbReference>
<keyword evidence="3 6" id="KW-0378">Hydrolase</keyword>
<dbReference type="InterPro" id="IPR000917">
    <property type="entry name" value="Sulfatase_N"/>
</dbReference>
<dbReference type="PANTHER" id="PTHR42693:SF53">
    <property type="entry name" value="ENDO-4-O-SULFATASE"/>
    <property type="match status" value="1"/>
</dbReference>
<dbReference type="EC" id="3.1.6.1" evidence="6"/>
<evidence type="ECO:0000313" key="6">
    <source>
        <dbReference type="EMBL" id="AQQ09688.1"/>
    </source>
</evidence>
<organism evidence="6 7">
    <name type="scientific">Sedimentisphaera cyanobacteriorum</name>
    <dbReference type="NCBI Taxonomy" id="1940790"/>
    <lineage>
        <taxon>Bacteria</taxon>
        <taxon>Pseudomonadati</taxon>
        <taxon>Planctomycetota</taxon>
        <taxon>Phycisphaerae</taxon>
        <taxon>Sedimentisphaerales</taxon>
        <taxon>Sedimentisphaeraceae</taxon>
        <taxon>Sedimentisphaera</taxon>
    </lineage>
</organism>
<dbReference type="PROSITE" id="PS00523">
    <property type="entry name" value="SULFATASE_1"/>
    <property type="match status" value="1"/>
</dbReference>
<dbReference type="SUPFAM" id="SSF53649">
    <property type="entry name" value="Alkaline phosphatase-like"/>
    <property type="match status" value="1"/>
</dbReference>
<keyword evidence="7" id="KW-1185">Reference proteome</keyword>
<comment type="similarity">
    <text evidence="1">Belongs to the sulfatase family.</text>
</comment>
<dbReference type="GO" id="GO:0046872">
    <property type="term" value="F:metal ion binding"/>
    <property type="evidence" value="ECO:0007669"/>
    <property type="project" value="UniProtKB-KW"/>
</dbReference>
<keyword evidence="2" id="KW-0479">Metal-binding</keyword>
<gene>
    <name evidence="6" type="primary">atsA_19</name>
    <name evidence="6" type="ORF">L21SP3_01498</name>
</gene>
<evidence type="ECO:0000256" key="3">
    <source>
        <dbReference type="ARBA" id="ARBA00022801"/>
    </source>
</evidence>
<dbReference type="KEGG" id="pbu:L21SP3_01498"/>
<dbReference type="AlphaFoldDB" id="A0A1Q2HQG7"/>
<dbReference type="Gene3D" id="3.30.1120.10">
    <property type="match status" value="1"/>
</dbReference>